<evidence type="ECO:0000256" key="3">
    <source>
        <dbReference type="ARBA" id="ARBA00022679"/>
    </source>
</evidence>
<dbReference type="InterPro" id="IPR029063">
    <property type="entry name" value="SAM-dependent_MTases_sf"/>
</dbReference>
<evidence type="ECO:0000256" key="2">
    <source>
        <dbReference type="ARBA" id="ARBA00022603"/>
    </source>
</evidence>
<name>A0ABT8LEQ1_9BACT</name>
<keyword evidence="4" id="KW-0949">S-adenosyl-L-methionine</keyword>
<keyword evidence="2 6" id="KW-0489">Methyltransferase</keyword>
<dbReference type="GO" id="GO:0008168">
    <property type="term" value="F:methyltransferase activity"/>
    <property type="evidence" value="ECO:0007669"/>
    <property type="project" value="UniProtKB-KW"/>
</dbReference>
<reference evidence="6" key="1">
    <citation type="submission" date="2023-06" db="EMBL/GenBank/DDBJ databases">
        <title>Genomic of Agaribacillus aureum.</title>
        <authorList>
            <person name="Wang G."/>
        </authorList>
    </citation>
    <scope>NUCLEOTIDE SEQUENCE</scope>
    <source>
        <strain evidence="6">BMA12</strain>
    </source>
</reference>
<dbReference type="Gene3D" id="3.40.50.150">
    <property type="entry name" value="Vaccinia Virus protein VP39"/>
    <property type="match status" value="1"/>
</dbReference>
<evidence type="ECO:0000256" key="1">
    <source>
        <dbReference type="ARBA" id="ARBA00010815"/>
    </source>
</evidence>
<dbReference type="InterPro" id="IPR050723">
    <property type="entry name" value="CFA/CMAS"/>
</dbReference>
<keyword evidence="3 6" id="KW-0808">Transferase</keyword>
<evidence type="ECO:0000313" key="7">
    <source>
        <dbReference type="Proteomes" id="UP001172083"/>
    </source>
</evidence>
<comment type="similarity">
    <text evidence="1">Belongs to the CFA/CMAS family.</text>
</comment>
<evidence type="ECO:0000313" key="6">
    <source>
        <dbReference type="EMBL" id="MDN5214821.1"/>
    </source>
</evidence>
<sequence>MATKKDLDFTYTTLDQIFRLSIGETGDFSGARYEGDFSMTLEEAQENKYRFLVDNLQIEQRSKVLDMGCGWGPFLNFLKQKKQVNAMGLTLSDGQAKACRKNGLNVLVKDCRKVSPEDFGSFDAIASLGAFEHFCSLEDYLAGKQEEVYGDYFKSVYDLLPVGGRFYLQTMTFGKNMLPHDEIDINADENSDAYILALMVKQFPGSWLPYGHEMVTKTASPYFTLKSLSSGRLDYIETIKQWRRKFRKFNVQKYLLYLKLLPKYFTSKEFRHKVAIFRISPNKVCFEREIMDHYRFVFEKV</sequence>
<dbReference type="Pfam" id="PF02353">
    <property type="entry name" value="CMAS"/>
    <property type="match status" value="1"/>
</dbReference>
<dbReference type="PANTHER" id="PTHR43667:SF1">
    <property type="entry name" value="CYCLOPROPANE-FATTY-ACYL-PHOSPHOLIPID SYNTHASE"/>
    <property type="match status" value="1"/>
</dbReference>
<organism evidence="6 7">
    <name type="scientific">Agaribacillus aureus</name>
    <dbReference type="NCBI Taxonomy" id="3051825"/>
    <lineage>
        <taxon>Bacteria</taxon>
        <taxon>Pseudomonadati</taxon>
        <taxon>Bacteroidota</taxon>
        <taxon>Cytophagia</taxon>
        <taxon>Cytophagales</taxon>
        <taxon>Splendidivirgaceae</taxon>
        <taxon>Agaribacillus</taxon>
    </lineage>
</organism>
<keyword evidence="5" id="KW-0443">Lipid metabolism</keyword>
<dbReference type="RefSeq" id="WP_346760159.1">
    <property type="nucleotide sequence ID" value="NZ_JAUJEB010000005.1"/>
</dbReference>
<dbReference type="PANTHER" id="PTHR43667">
    <property type="entry name" value="CYCLOPROPANE-FATTY-ACYL-PHOSPHOLIPID SYNTHASE"/>
    <property type="match status" value="1"/>
</dbReference>
<dbReference type="CDD" id="cd02440">
    <property type="entry name" value="AdoMet_MTases"/>
    <property type="match status" value="1"/>
</dbReference>
<proteinExistence type="inferred from homology"/>
<evidence type="ECO:0000256" key="4">
    <source>
        <dbReference type="ARBA" id="ARBA00022691"/>
    </source>
</evidence>
<evidence type="ECO:0000256" key="5">
    <source>
        <dbReference type="ARBA" id="ARBA00023098"/>
    </source>
</evidence>
<dbReference type="Proteomes" id="UP001172083">
    <property type="component" value="Unassembled WGS sequence"/>
</dbReference>
<dbReference type="EC" id="2.1.1.-" evidence="6"/>
<gene>
    <name evidence="6" type="ORF">QQ020_22265</name>
</gene>
<accession>A0ABT8LEQ1</accession>
<dbReference type="GO" id="GO:0032259">
    <property type="term" value="P:methylation"/>
    <property type="evidence" value="ECO:0007669"/>
    <property type="project" value="UniProtKB-KW"/>
</dbReference>
<dbReference type="SUPFAM" id="SSF53335">
    <property type="entry name" value="S-adenosyl-L-methionine-dependent methyltransferases"/>
    <property type="match status" value="1"/>
</dbReference>
<dbReference type="EMBL" id="JAUJEB010000005">
    <property type="protein sequence ID" value="MDN5214821.1"/>
    <property type="molecule type" value="Genomic_DNA"/>
</dbReference>
<protein>
    <submittedName>
        <fullName evidence="6">Class I SAM-dependent methyltransferase</fullName>
        <ecNumber evidence="6">2.1.1.-</ecNumber>
    </submittedName>
</protein>
<comment type="caution">
    <text evidence="6">The sequence shown here is derived from an EMBL/GenBank/DDBJ whole genome shotgun (WGS) entry which is preliminary data.</text>
</comment>
<keyword evidence="7" id="KW-1185">Reference proteome</keyword>